<protein>
    <recommendedName>
        <fullName evidence="1">Transposase IS200-like domain-containing protein</fullName>
    </recommendedName>
</protein>
<feature type="domain" description="Transposase IS200-like" evidence="1">
    <location>
        <begin position="1"/>
        <end position="67"/>
    </location>
</feature>
<dbReference type="InterPro" id="IPR010921">
    <property type="entry name" value="Trp_repressor/repl_initiator"/>
</dbReference>
<sequence>MPNHLHLLIQTKDANLSLFMKRLLGVYTIRFNRRHKRYGHLFQGRYKAYLIDEDSYFLQLSRYIHLNPVKAKLTQTPEDYSWSSLRFFIKSFGPDYLHKDITGKKELYRLPVPQLQKLIKDKDTNFQIYCLWKYGRLTQRKIGDIYSRTHATVSQNIHRFQAGITKDKLIGQELDRLKSAIYMSEFK</sequence>
<dbReference type="SUPFAM" id="SSF143422">
    <property type="entry name" value="Transposase IS200-like"/>
    <property type="match status" value="1"/>
</dbReference>
<dbReference type="SUPFAM" id="SSF48295">
    <property type="entry name" value="TrpR-like"/>
    <property type="match status" value="1"/>
</dbReference>
<comment type="caution">
    <text evidence="2">The sequence shown here is derived from an EMBL/GenBank/DDBJ whole genome shotgun (WGS) entry which is preliminary data.</text>
</comment>
<dbReference type="InterPro" id="IPR002686">
    <property type="entry name" value="Transposase_17"/>
</dbReference>
<dbReference type="AlphaFoldDB" id="A0A2M7S4R7"/>
<name>A0A2M7S4R7_9BACT</name>
<dbReference type="Gene3D" id="3.30.70.1290">
    <property type="entry name" value="Transposase IS200-like"/>
    <property type="match status" value="1"/>
</dbReference>
<dbReference type="InterPro" id="IPR036515">
    <property type="entry name" value="Transposase_17_sf"/>
</dbReference>
<evidence type="ECO:0000313" key="2">
    <source>
        <dbReference type="EMBL" id="PIZ14566.1"/>
    </source>
</evidence>
<dbReference type="SMART" id="SM01321">
    <property type="entry name" value="Y1_Tnp"/>
    <property type="match status" value="1"/>
</dbReference>
<dbReference type="GO" id="GO:0043565">
    <property type="term" value="F:sequence-specific DNA binding"/>
    <property type="evidence" value="ECO:0007669"/>
    <property type="project" value="InterPro"/>
</dbReference>
<organism evidence="2 3">
    <name type="scientific">Candidatus Desantisbacteria bacterium CG_4_10_14_0_8_um_filter_48_22</name>
    <dbReference type="NCBI Taxonomy" id="1974543"/>
    <lineage>
        <taxon>Bacteria</taxon>
        <taxon>Candidatus Desantisiibacteriota</taxon>
    </lineage>
</organism>
<feature type="non-terminal residue" evidence="2">
    <location>
        <position position="187"/>
    </location>
</feature>
<gene>
    <name evidence="2" type="ORF">COY52_12065</name>
</gene>
<dbReference type="GO" id="GO:0004803">
    <property type="term" value="F:transposase activity"/>
    <property type="evidence" value="ECO:0007669"/>
    <property type="project" value="InterPro"/>
</dbReference>
<dbReference type="PANTHER" id="PTHR34322">
    <property type="entry name" value="TRANSPOSASE, Y1_TNP DOMAIN-CONTAINING"/>
    <property type="match status" value="1"/>
</dbReference>
<dbReference type="PANTHER" id="PTHR34322:SF2">
    <property type="entry name" value="TRANSPOSASE IS200-LIKE DOMAIN-CONTAINING PROTEIN"/>
    <property type="match status" value="1"/>
</dbReference>
<dbReference type="GO" id="GO:0006313">
    <property type="term" value="P:DNA transposition"/>
    <property type="evidence" value="ECO:0007669"/>
    <property type="project" value="InterPro"/>
</dbReference>
<accession>A0A2M7S4R7</accession>
<dbReference type="Proteomes" id="UP000229307">
    <property type="component" value="Unassembled WGS sequence"/>
</dbReference>
<evidence type="ECO:0000259" key="1">
    <source>
        <dbReference type="SMART" id="SM01321"/>
    </source>
</evidence>
<dbReference type="Gene3D" id="1.10.1750.10">
    <property type="match status" value="1"/>
</dbReference>
<proteinExistence type="predicted"/>
<dbReference type="EMBL" id="PFMR01000333">
    <property type="protein sequence ID" value="PIZ14566.1"/>
    <property type="molecule type" value="Genomic_DNA"/>
</dbReference>
<dbReference type="Pfam" id="PF01797">
    <property type="entry name" value="Y1_Tnp"/>
    <property type="match status" value="1"/>
</dbReference>
<evidence type="ECO:0000313" key="3">
    <source>
        <dbReference type="Proteomes" id="UP000229307"/>
    </source>
</evidence>
<reference evidence="3" key="1">
    <citation type="submission" date="2017-09" db="EMBL/GenBank/DDBJ databases">
        <title>Depth-based differentiation of microbial function through sediment-hosted aquifers and enrichment of novel symbionts in the deep terrestrial subsurface.</title>
        <authorList>
            <person name="Probst A.J."/>
            <person name="Ladd B."/>
            <person name="Jarett J.K."/>
            <person name="Geller-Mcgrath D.E."/>
            <person name="Sieber C.M.K."/>
            <person name="Emerson J.B."/>
            <person name="Anantharaman K."/>
            <person name="Thomas B.C."/>
            <person name="Malmstrom R."/>
            <person name="Stieglmeier M."/>
            <person name="Klingl A."/>
            <person name="Woyke T."/>
            <person name="Ryan C.M."/>
            <person name="Banfield J.F."/>
        </authorList>
    </citation>
    <scope>NUCLEOTIDE SEQUENCE [LARGE SCALE GENOMIC DNA]</scope>
</reference>